<sequence length="486" mass="52361">MIGALAAVIPATAGESTAGRPTVGLQWTACPQDVVVPPAVQGQVQCAKVPVPLDYRDPGGTQIEIMVSRIASTKPEKRRGVLMFNPGGPGGTGLDQPGFLAGQGLPASVMDAYDLIGMDTRGVGHSAPVSCGFVLGDAYWANIPPYAVDDADVTRHAEVAEEVAARCAENDTDGRLRHLTTANMARDLDRIRAALGEEKASFYGASYGSALGAAYVSMFPRSTDRIVLDSNIGDTHLDRDGLRRYALGMEQTFPDFATWAAARHDSYGLGRTPQQVRRTYLTLAERFDRTPAPDGLTGEFFRGITFAYLYNERQYGNLARTWQSYLDPGQAPSQAETAAAAPSPNDNAFTVFLAVTCNDVQWPKDVTTYRRAVAEDRKRYPLFGAASANITPCAYWKYEPSEPPVAISAKGPRNVLVLQNRQDPVTPLAGGKLLREKFGQRARLVTANQSGHGVYVLSGNACALNLTTSYLVEGTMPARDTTCRGD</sequence>
<gene>
    <name evidence="5" type="ORF">FHU28_003139</name>
</gene>
<keyword evidence="6" id="KW-1185">Reference proteome</keyword>
<accession>A0ABR6MF83</accession>
<dbReference type="GeneID" id="300293707"/>
<evidence type="ECO:0000256" key="2">
    <source>
        <dbReference type="ARBA" id="ARBA00022729"/>
    </source>
</evidence>
<dbReference type="PANTHER" id="PTHR43248:SF29">
    <property type="entry name" value="TRIPEPTIDYL AMINOPEPTIDASE"/>
    <property type="match status" value="1"/>
</dbReference>
<keyword evidence="2" id="KW-0732">Signal</keyword>
<dbReference type="EMBL" id="JACHJC010000001">
    <property type="protein sequence ID" value="MBB5113300.1"/>
    <property type="molecule type" value="Genomic_DNA"/>
</dbReference>
<dbReference type="Proteomes" id="UP000618986">
    <property type="component" value="Unassembled WGS sequence"/>
</dbReference>
<dbReference type="InterPro" id="IPR051601">
    <property type="entry name" value="Serine_prot/Carboxylest_S33"/>
</dbReference>
<comment type="caution">
    <text evidence="5">The sequence shown here is derived from an EMBL/GenBank/DDBJ whole genome shotgun (WGS) entry which is preliminary data.</text>
</comment>
<proteinExistence type="inferred from homology"/>
<evidence type="ECO:0000256" key="3">
    <source>
        <dbReference type="ARBA" id="ARBA00022801"/>
    </source>
</evidence>
<evidence type="ECO:0000313" key="5">
    <source>
        <dbReference type="EMBL" id="MBB5113300.1"/>
    </source>
</evidence>
<reference evidence="5 6" key="1">
    <citation type="submission" date="2020-08" db="EMBL/GenBank/DDBJ databases">
        <title>Sequencing the genomes of 1000 actinobacteria strains.</title>
        <authorList>
            <person name="Klenk H.-P."/>
        </authorList>
    </citation>
    <scope>NUCLEOTIDE SEQUENCE [LARGE SCALE GENOMIC DNA]</scope>
    <source>
        <strain evidence="5 6">DSM 43036</strain>
    </source>
</reference>
<evidence type="ECO:0000259" key="4">
    <source>
        <dbReference type="Pfam" id="PF08386"/>
    </source>
</evidence>
<dbReference type="InterPro" id="IPR029058">
    <property type="entry name" value="AB_hydrolase_fold"/>
</dbReference>
<dbReference type="InterPro" id="IPR013595">
    <property type="entry name" value="Pept_S33_TAP-like_C"/>
</dbReference>
<keyword evidence="3" id="KW-0378">Hydrolase</keyword>
<evidence type="ECO:0000313" key="6">
    <source>
        <dbReference type="Proteomes" id="UP000618986"/>
    </source>
</evidence>
<dbReference type="PANTHER" id="PTHR43248">
    <property type="entry name" value="2-SUCCINYL-6-HYDROXY-2,4-CYCLOHEXADIENE-1-CARBOXYLATE SYNTHASE"/>
    <property type="match status" value="1"/>
</dbReference>
<dbReference type="Pfam" id="PF08386">
    <property type="entry name" value="Abhydrolase_4"/>
    <property type="match status" value="1"/>
</dbReference>
<evidence type="ECO:0000256" key="1">
    <source>
        <dbReference type="ARBA" id="ARBA00010088"/>
    </source>
</evidence>
<dbReference type="Gene3D" id="3.40.50.1820">
    <property type="entry name" value="alpha/beta hydrolase"/>
    <property type="match status" value="1"/>
</dbReference>
<name>A0ABR6MF83_MICEC</name>
<comment type="similarity">
    <text evidence="1">Belongs to the peptidase S33 family.</text>
</comment>
<organism evidence="5 6">
    <name type="scientific">Micromonospora echinospora</name>
    <name type="common">Micromonospora purpurea</name>
    <dbReference type="NCBI Taxonomy" id="1877"/>
    <lineage>
        <taxon>Bacteria</taxon>
        <taxon>Bacillati</taxon>
        <taxon>Actinomycetota</taxon>
        <taxon>Actinomycetes</taxon>
        <taxon>Micromonosporales</taxon>
        <taxon>Micromonosporaceae</taxon>
        <taxon>Micromonospora</taxon>
    </lineage>
</organism>
<dbReference type="RefSeq" id="WP_221453208.1">
    <property type="nucleotide sequence ID" value="NZ_JACHJC010000001.1"/>
</dbReference>
<feature type="domain" description="Peptidase S33 tripeptidyl aminopeptidase-like C-terminal" evidence="4">
    <location>
        <begin position="381"/>
        <end position="483"/>
    </location>
</feature>
<protein>
    <submittedName>
        <fullName evidence="5">Pimeloyl-ACP methyl ester carboxylesterase</fullName>
    </submittedName>
</protein>
<dbReference type="SUPFAM" id="SSF53474">
    <property type="entry name" value="alpha/beta-Hydrolases"/>
    <property type="match status" value="1"/>
</dbReference>